<sequence length="212" mass="22642">MISTPFSPLTVSSLSFLTVSPSTLFPPSPLASCFCLYISARSPSPFSTLARKQSAQGHQGQGTAKHGGWLHVSLPCATPPRKSWVPQHSLIIGTTRKYGNVAIPVQLPAIQPSHLSAVMDRPGRLRRAVEAFLLSLQENTPTNSISSSTIAPPLLTRLISLTLTYSLFSTTTVTTATATTTTTLLSSSGILSRTHSAIWVSCNAWSMLSFMA</sequence>
<dbReference type="InParanoid" id="H6BSZ9"/>
<keyword evidence="2" id="KW-1185">Reference proteome</keyword>
<dbReference type="VEuPathDB" id="FungiDB:HMPREF1120_01641"/>
<dbReference type="Proteomes" id="UP000007304">
    <property type="component" value="Unassembled WGS sequence"/>
</dbReference>
<evidence type="ECO:0000313" key="2">
    <source>
        <dbReference type="Proteomes" id="UP000007304"/>
    </source>
</evidence>
<reference evidence="1" key="1">
    <citation type="submission" date="2011-07" db="EMBL/GenBank/DDBJ databases">
        <title>The Genome Sequence of Exophiala (Wangiella) dermatitidis NIH/UT8656.</title>
        <authorList>
            <consortium name="The Broad Institute Genome Sequencing Platform"/>
            <person name="Cuomo C."/>
            <person name="Wang Z."/>
            <person name="Hunicke-Smith S."/>
            <person name="Szanislo P.J."/>
            <person name="Earl A."/>
            <person name="Young S.K."/>
            <person name="Zeng Q."/>
            <person name="Gargeya S."/>
            <person name="Fitzgerald M."/>
            <person name="Haas B."/>
            <person name="Abouelleil A."/>
            <person name="Alvarado L."/>
            <person name="Arachchi H.M."/>
            <person name="Berlin A."/>
            <person name="Brown A."/>
            <person name="Chapman S.B."/>
            <person name="Chen Z."/>
            <person name="Dunbar C."/>
            <person name="Freedman E."/>
            <person name="Gearin G."/>
            <person name="Gellesch M."/>
            <person name="Goldberg J."/>
            <person name="Griggs A."/>
            <person name="Gujja S."/>
            <person name="Heiman D."/>
            <person name="Howarth C."/>
            <person name="Larson L."/>
            <person name="Lui A."/>
            <person name="MacDonald P.J.P."/>
            <person name="Montmayeur A."/>
            <person name="Murphy C."/>
            <person name="Neiman D."/>
            <person name="Pearson M."/>
            <person name="Priest M."/>
            <person name="Roberts A."/>
            <person name="Saif S."/>
            <person name="Shea T."/>
            <person name="Shenoy N."/>
            <person name="Sisk P."/>
            <person name="Stolte C."/>
            <person name="Sykes S."/>
            <person name="Wortman J."/>
            <person name="Nusbaum C."/>
            <person name="Birren B."/>
        </authorList>
    </citation>
    <scope>NUCLEOTIDE SEQUENCE</scope>
    <source>
        <strain evidence="1">NIH/UT8656</strain>
    </source>
</reference>
<dbReference type="HOGENOM" id="CLU_1299715_0_0_1"/>
<proteinExistence type="predicted"/>
<protein>
    <submittedName>
        <fullName evidence="1">Uncharacterized protein</fullName>
    </submittedName>
</protein>
<dbReference type="AlphaFoldDB" id="H6BSZ9"/>
<name>H6BSZ9_EXODN</name>
<evidence type="ECO:0000313" key="1">
    <source>
        <dbReference type="EMBL" id="EHY53448.1"/>
    </source>
</evidence>
<dbReference type="GeneID" id="20306280"/>
<dbReference type="EMBL" id="JH226131">
    <property type="protein sequence ID" value="EHY53448.1"/>
    <property type="molecule type" value="Genomic_DNA"/>
</dbReference>
<dbReference type="RefSeq" id="XP_009153909.1">
    <property type="nucleotide sequence ID" value="XM_009155661.1"/>
</dbReference>
<organism evidence="1 2">
    <name type="scientific">Exophiala dermatitidis (strain ATCC 34100 / CBS 525.76 / NIH/UT8656)</name>
    <name type="common">Black yeast</name>
    <name type="synonym">Wangiella dermatitidis</name>
    <dbReference type="NCBI Taxonomy" id="858893"/>
    <lineage>
        <taxon>Eukaryota</taxon>
        <taxon>Fungi</taxon>
        <taxon>Dikarya</taxon>
        <taxon>Ascomycota</taxon>
        <taxon>Pezizomycotina</taxon>
        <taxon>Eurotiomycetes</taxon>
        <taxon>Chaetothyriomycetidae</taxon>
        <taxon>Chaetothyriales</taxon>
        <taxon>Herpotrichiellaceae</taxon>
        <taxon>Exophiala</taxon>
    </lineage>
</organism>
<gene>
    <name evidence="1" type="ORF">HMPREF1120_01641</name>
</gene>
<accession>H6BSZ9</accession>